<evidence type="ECO:0000259" key="10">
    <source>
        <dbReference type="PROSITE" id="PS50157"/>
    </source>
</evidence>
<keyword evidence="12" id="KW-1185">Reference proteome</keyword>
<dbReference type="InterPro" id="IPR013087">
    <property type="entry name" value="Znf_C2H2_type"/>
</dbReference>
<dbReference type="Proteomes" id="UP000265080">
    <property type="component" value="Chromosome 7"/>
</dbReference>
<evidence type="ECO:0000313" key="11">
    <source>
        <dbReference type="Ensembl" id="ENSAPEP00000022053.1"/>
    </source>
</evidence>
<feature type="domain" description="C2H2-type" evidence="10">
    <location>
        <begin position="30"/>
        <end position="57"/>
    </location>
</feature>
<evidence type="ECO:0000256" key="7">
    <source>
        <dbReference type="ARBA" id="ARBA00023242"/>
    </source>
</evidence>
<dbReference type="GO" id="GO:0008270">
    <property type="term" value="F:zinc ion binding"/>
    <property type="evidence" value="ECO:0007669"/>
    <property type="project" value="UniProtKB-KW"/>
</dbReference>
<protein>
    <recommendedName>
        <fullName evidence="10">C2H2-type domain-containing protein</fullName>
    </recommendedName>
</protein>
<dbReference type="PANTHER" id="PTHR24379">
    <property type="entry name" value="KRAB AND ZINC FINGER DOMAIN-CONTAINING"/>
    <property type="match status" value="1"/>
</dbReference>
<dbReference type="PROSITE" id="PS00028">
    <property type="entry name" value="ZINC_FINGER_C2H2_1"/>
    <property type="match status" value="4"/>
</dbReference>
<dbReference type="PANTHER" id="PTHR24379:SF127">
    <property type="entry name" value="BLOODY FINGERS-RELATED"/>
    <property type="match status" value="1"/>
</dbReference>
<dbReference type="SUPFAM" id="SSF57667">
    <property type="entry name" value="beta-beta-alpha zinc fingers"/>
    <property type="match status" value="3"/>
</dbReference>
<dbReference type="GeneTree" id="ENSGT01150000286939"/>
<dbReference type="SMART" id="SM00355">
    <property type="entry name" value="ZnF_C2H2"/>
    <property type="match status" value="5"/>
</dbReference>
<accession>A0A3P8TE49</accession>
<evidence type="ECO:0000256" key="5">
    <source>
        <dbReference type="ARBA" id="ARBA00022771"/>
    </source>
</evidence>
<keyword evidence="5 8" id="KW-0863">Zinc-finger</keyword>
<comment type="subcellular location">
    <subcellularLocation>
        <location evidence="1">Nucleus</location>
    </subcellularLocation>
</comment>
<evidence type="ECO:0000256" key="4">
    <source>
        <dbReference type="ARBA" id="ARBA00022737"/>
    </source>
</evidence>
<dbReference type="AlphaFoldDB" id="A0A3P8TE49"/>
<dbReference type="GO" id="GO:0000977">
    <property type="term" value="F:RNA polymerase II transcription regulatory region sequence-specific DNA binding"/>
    <property type="evidence" value="ECO:0007669"/>
    <property type="project" value="TreeGrafter"/>
</dbReference>
<evidence type="ECO:0000256" key="2">
    <source>
        <dbReference type="ARBA" id="ARBA00006991"/>
    </source>
</evidence>
<dbReference type="Pfam" id="PF00096">
    <property type="entry name" value="zf-C2H2"/>
    <property type="match status" value="4"/>
</dbReference>
<keyword evidence="6" id="KW-0862">Zinc</keyword>
<dbReference type="STRING" id="161767.ENSAPEP00000022053"/>
<dbReference type="GO" id="GO:0000981">
    <property type="term" value="F:DNA-binding transcription factor activity, RNA polymerase II-specific"/>
    <property type="evidence" value="ECO:0007669"/>
    <property type="project" value="TreeGrafter"/>
</dbReference>
<dbReference type="Gene3D" id="3.30.160.60">
    <property type="entry name" value="Classic Zinc Finger"/>
    <property type="match status" value="4"/>
</dbReference>
<feature type="domain" description="C2H2-type" evidence="10">
    <location>
        <begin position="62"/>
        <end position="84"/>
    </location>
</feature>
<dbReference type="PROSITE" id="PS50157">
    <property type="entry name" value="ZINC_FINGER_C2H2_2"/>
    <property type="match status" value="5"/>
</dbReference>
<sequence>MQNPAYEYPQNSEENQEQSNSSKEKKTVQYQCSECDKSFTDGLMLISHLEDHGREEQQKRRNTCSKCGRVCSNQANLEKHMRMHGSGPAFPCPNDVFSCKFCSKSYAIKKSLSRHYKRWHHKDDSDSAPYFPCHVCGKTFSTSESLEDHQLCHVGVKPHECAECGKCFVQASQLQQHQRMNLELMHSNEVKSTRKSIVAPVGFVSVLLWEKQMEAKDWLANSKKIDF</sequence>
<reference evidence="11 12" key="1">
    <citation type="submission" date="2018-03" db="EMBL/GenBank/DDBJ databases">
        <title>Finding Nemo's genes: A chromosome-scale reference assembly of the genome of the orange clownfish Amphiprion percula.</title>
        <authorList>
            <person name="Lehmann R."/>
        </authorList>
    </citation>
    <scope>NUCLEOTIDE SEQUENCE</scope>
</reference>
<name>A0A3P8TE49_AMPPE</name>
<proteinExistence type="inferred from homology"/>
<reference evidence="11" key="2">
    <citation type="submission" date="2025-08" db="UniProtKB">
        <authorList>
            <consortium name="Ensembl"/>
        </authorList>
    </citation>
    <scope>IDENTIFICATION</scope>
</reference>
<reference evidence="11" key="3">
    <citation type="submission" date="2025-09" db="UniProtKB">
        <authorList>
            <consortium name="Ensembl"/>
        </authorList>
    </citation>
    <scope>IDENTIFICATION</scope>
</reference>
<keyword evidence="7" id="KW-0539">Nucleus</keyword>
<evidence type="ECO:0000313" key="12">
    <source>
        <dbReference type="Proteomes" id="UP000265080"/>
    </source>
</evidence>
<dbReference type="OMA" id="YTREDHE"/>
<feature type="domain" description="C2H2-type" evidence="10">
    <location>
        <begin position="131"/>
        <end position="158"/>
    </location>
</feature>
<organism evidence="11 12">
    <name type="scientific">Amphiprion percula</name>
    <name type="common">Orange clownfish</name>
    <name type="synonym">Lutjanus percula</name>
    <dbReference type="NCBI Taxonomy" id="161767"/>
    <lineage>
        <taxon>Eukaryota</taxon>
        <taxon>Metazoa</taxon>
        <taxon>Chordata</taxon>
        <taxon>Craniata</taxon>
        <taxon>Vertebrata</taxon>
        <taxon>Euteleostomi</taxon>
        <taxon>Actinopterygii</taxon>
        <taxon>Neopterygii</taxon>
        <taxon>Teleostei</taxon>
        <taxon>Neoteleostei</taxon>
        <taxon>Acanthomorphata</taxon>
        <taxon>Ovalentaria</taxon>
        <taxon>Pomacentridae</taxon>
        <taxon>Amphiprion</taxon>
    </lineage>
</organism>
<keyword evidence="4" id="KW-0677">Repeat</keyword>
<dbReference type="GO" id="GO:0005634">
    <property type="term" value="C:nucleus"/>
    <property type="evidence" value="ECO:0007669"/>
    <property type="project" value="UniProtKB-SubCell"/>
</dbReference>
<comment type="similarity">
    <text evidence="2">Belongs to the krueppel C2H2-type zinc-finger protein family.</text>
</comment>
<feature type="domain" description="C2H2-type" evidence="10">
    <location>
        <begin position="97"/>
        <end position="125"/>
    </location>
</feature>
<evidence type="ECO:0000256" key="6">
    <source>
        <dbReference type="ARBA" id="ARBA00022833"/>
    </source>
</evidence>
<keyword evidence="3" id="KW-0479">Metal-binding</keyword>
<dbReference type="Ensembl" id="ENSAPET00000022636.1">
    <property type="protein sequence ID" value="ENSAPEP00000022053.1"/>
    <property type="gene ID" value="ENSAPEG00000015714.1"/>
</dbReference>
<feature type="compositionally biased region" description="Low complexity" evidence="9">
    <location>
        <begin position="10"/>
        <end position="21"/>
    </location>
</feature>
<evidence type="ECO:0000256" key="8">
    <source>
        <dbReference type="PROSITE-ProRule" id="PRU00042"/>
    </source>
</evidence>
<feature type="region of interest" description="Disordered" evidence="9">
    <location>
        <begin position="1"/>
        <end position="27"/>
    </location>
</feature>
<dbReference type="FunFam" id="3.30.160.60:FF:002129">
    <property type="entry name" value="Zinc finger protein 304"/>
    <property type="match status" value="1"/>
</dbReference>
<evidence type="ECO:0000256" key="9">
    <source>
        <dbReference type="SAM" id="MobiDB-lite"/>
    </source>
</evidence>
<feature type="domain" description="C2H2-type" evidence="10">
    <location>
        <begin position="159"/>
        <end position="191"/>
    </location>
</feature>
<evidence type="ECO:0000256" key="1">
    <source>
        <dbReference type="ARBA" id="ARBA00004123"/>
    </source>
</evidence>
<evidence type="ECO:0000256" key="3">
    <source>
        <dbReference type="ARBA" id="ARBA00022723"/>
    </source>
</evidence>
<dbReference type="InterPro" id="IPR036236">
    <property type="entry name" value="Znf_C2H2_sf"/>
</dbReference>